<gene>
    <name evidence="9" type="ORF">XYCOK13_29160</name>
</gene>
<dbReference type="Proteomes" id="UP000677918">
    <property type="component" value="Unassembled WGS sequence"/>
</dbReference>
<feature type="transmembrane region" description="Helical" evidence="7">
    <location>
        <begin position="217"/>
        <end position="239"/>
    </location>
</feature>
<evidence type="ECO:0000256" key="1">
    <source>
        <dbReference type="ARBA" id="ARBA00004651"/>
    </source>
</evidence>
<evidence type="ECO:0000256" key="7">
    <source>
        <dbReference type="RuleBase" id="RU363032"/>
    </source>
</evidence>
<evidence type="ECO:0000313" key="9">
    <source>
        <dbReference type="EMBL" id="GIQ70092.1"/>
    </source>
</evidence>
<dbReference type="InterPro" id="IPR035906">
    <property type="entry name" value="MetI-like_sf"/>
</dbReference>
<evidence type="ECO:0000256" key="6">
    <source>
        <dbReference type="ARBA" id="ARBA00023136"/>
    </source>
</evidence>
<comment type="caution">
    <text evidence="9">The sequence shown here is derived from an EMBL/GenBank/DDBJ whole genome shotgun (WGS) entry which is preliminary data.</text>
</comment>
<keyword evidence="10" id="KW-1185">Reference proteome</keyword>
<evidence type="ECO:0000256" key="5">
    <source>
        <dbReference type="ARBA" id="ARBA00022989"/>
    </source>
</evidence>
<organism evidence="9 10">
    <name type="scientific">Xylanibacillus composti</name>
    <dbReference type="NCBI Taxonomy" id="1572762"/>
    <lineage>
        <taxon>Bacteria</taxon>
        <taxon>Bacillati</taxon>
        <taxon>Bacillota</taxon>
        <taxon>Bacilli</taxon>
        <taxon>Bacillales</taxon>
        <taxon>Paenibacillaceae</taxon>
        <taxon>Xylanibacillus</taxon>
    </lineage>
</organism>
<dbReference type="AlphaFoldDB" id="A0A8J4H5U0"/>
<name>A0A8J4H5U0_9BACL</name>
<evidence type="ECO:0000256" key="4">
    <source>
        <dbReference type="ARBA" id="ARBA00022692"/>
    </source>
</evidence>
<dbReference type="GO" id="GO:0005886">
    <property type="term" value="C:plasma membrane"/>
    <property type="evidence" value="ECO:0007669"/>
    <property type="project" value="UniProtKB-SubCell"/>
</dbReference>
<evidence type="ECO:0000256" key="3">
    <source>
        <dbReference type="ARBA" id="ARBA00022475"/>
    </source>
</evidence>
<dbReference type="SUPFAM" id="SSF161098">
    <property type="entry name" value="MetI-like"/>
    <property type="match status" value="1"/>
</dbReference>
<reference evidence="9" key="1">
    <citation type="submission" date="2021-04" db="EMBL/GenBank/DDBJ databases">
        <title>Draft genome sequence of Xylanibacillus composti strain K13.</title>
        <authorList>
            <person name="Uke A."/>
            <person name="Chhe C."/>
            <person name="Baramee S."/>
            <person name="Kosugi A."/>
        </authorList>
    </citation>
    <scope>NUCLEOTIDE SEQUENCE</scope>
    <source>
        <strain evidence="9">K13</strain>
    </source>
</reference>
<keyword evidence="2 7" id="KW-0813">Transport</keyword>
<dbReference type="InterPro" id="IPR000515">
    <property type="entry name" value="MetI-like"/>
</dbReference>
<keyword evidence="6 7" id="KW-0472">Membrane</keyword>
<keyword evidence="4 7" id="KW-0812">Transmembrane</keyword>
<dbReference type="Pfam" id="PF00528">
    <property type="entry name" value="BPD_transp_1"/>
    <property type="match status" value="1"/>
</dbReference>
<dbReference type="PROSITE" id="PS50928">
    <property type="entry name" value="ABC_TM1"/>
    <property type="match status" value="1"/>
</dbReference>
<dbReference type="PANTHER" id="PTHR43005:SF1">
    <property type="entry name" value="SPERMIDINE_PUTRESCINE TRANSPORT SYSTEM PERMEASE PROTEIN"/>
    <property type="match status" value="1"/>
</dbReference>
<keyword evidence="3" id="KW-1003">Cell membrane</keyword>
<comment type="similarity">
    <text evidence="7">Belongs to the binding-protein-dependent transport system permease family.</text>
</comment>
<feature type="transmembrane region" description="Helical" evidence="7">
    <location>
        <begin position="159"/>
        <end position="180"/>
    </location>
</feature>
<feature type="transmembrane region" description="Helical" evidence="7">
    <location>
        <begin position="16"/>
        <end position="39"/>
    </location>
</feature>
<keyword evidence="5 7" id="KW-1133">Transmembrane helix</keyword>
<dbReference type="Gene3D" id="1.10.3720.10">
    <property type="entry name" value="MetI-like"/>
    <property type="match status" value="1"/>
</dbReference>
<feature type="transmembrane region" description="Helical" evidence="7">
    <location>
        <begin position="109"/>
        <end position="129"/>
    </location>
</feature>
<feature type="transmembrane region" description="Helical" evidence="7">
    <location>
        <begin position="264"/>
        <end position="286"/>
    </location>
</feature>
<evidence type="ECO:0000256" key="2">
    <source>
        <dbReference type="ARBA" id="ARBA00022448"/>
    </source>
</evidence>
<evidence type="ECO:0000259" key="8">
    <source>
        <dbReference type="PROSITE" id="PS50928"/>
    </source>
</evidence>
<evidence type="ECO:0000313" key="10">
    <source>
        <dbReference type="Proteomes" id="UP000677918"/>
    </source>
</evidence>
<dbReference type="CDD" id="cd06261">
    <property type="entry name" value="TM_PBP2"/>
    <property type="match status" value="1"/>
</dbReference>
<accession>A0A8J4H5U0</accession>
<dbReference type="EMBL" id="BOVK01000040">
    <property type="protein sequence ID" value="GIQ70092.1"/>
    <property type="molecule type" value="Genomic_DNA"/>
</dbReference>
<feature type="transmembrane region" description="Helical" evidence="7">
    <location>
        <begin position="75"/>
        <end position="97"/>
    </location>
</feature>
<dbReference type="GO" id="GO:0055085">
    <property type="term" value="P:transmembrane transport"/>
    <property type="evidence" value="ECO:0007669"/>
    <property type="project" value="InterPro"/>
</dbReference>
<comment type="subcellular location">
    <subcellularLocation>
        <location evidence="1 7">Cell membrane</location>
        <topology evidence="1 7">Multi-pass membrane protein</topology>
    </subcellularLocation>
</comment>
<dbReference type="PANTHER" id="PTHR43005">
    <property type="entry name" value="BLR7065 PROTEIN"/>
    <property type="match status" value="1"/>
</dbReference>
<proteinExistence type="inferred from homology"/>
<feature type="domain" description="ABC transmembrane type-1" evidence="8">
    <location>
        <begin position="71"/>
        <end position="285"/>
    </location>
</feature>
<protein>
    <submittedName>
        <fullName evidence="9">Sugar ABC transporter permease</fullName>
    </submittedName>
</protein>
<sequence length="294" mass="33061">MNLASKVMDREARRGFAFAAPGVLVTAILVLFPIAYVLYLSFFQVDAGSSRFVGFENFQAIMTEPKFGRIVWNTLWWTISTVVLAFLLGAGTAMLINQDYIRAKGMWRTILLLSWITPGVVKATVWKWLYSTDFGMINHGLMSLNILQEPVAWLMNPSYSLAAVILVQIWATFPYVMLMISAGLQAIPKDLFEVADMEGASFWQRIRYIYIPQLKDVTFICVLILVIWSLNEFSIIWIITQGGPMGSSQVLSLSIYDKFRSFDISGAAATSVLQLVACLVFAAWYIRKSNKEAG</sequence>